<evidence type="ECO:0000313" key="2">
    <source>
        <dbReference type="Proteomes" id="UP000050920"/>
    </source>
</evidence>
<protein>
    <submittedName>
        <fullName evidence="1">Uncharacterized protein</fullName>
    </submittedName>
</protein>
<dbReference type="AlphaFoldDB" id="A0A0R2NBH4"/>
<dbReference type="Proteomes" id="UP000050920">
    <property type="component" value="Unassembled WGS sequence"/>
</dbReference>
<gene>
    <name evidence="1" type="ORF">DY78_GL001815</name>
</gene>
<evidence type="ECO:0000313" key="1">
    <source>
        <dbReference type="EMBL" id="KRO23217.1"/>
    </source>
</evidence>
<sequence length="53" mass="5769">MALTGVFGTFTPRTSFETCFLGSKARSKTASQAWAGPSTLELRVSQLRQFGQL</sequence>
<dbReference type="EMBL" id="AYGX02000169">
    <property type="protein sequence ID" value="KRO23217.1"/>
    <property type="molecule type" value="Genomic_DNA"/>
</dbReference>
<reference evidence="1 2" key="1">
    <citation type="journal article" date="2015" name="Genome Announc.">
        <title>Expanding the biotechnology potential of lactobacilli through comparative genomics of 213 strains and associated genera.</title>
        <authorList>
            <person name="Sun Z."/>
            <person name="Harris H.M."/>
            <person name="McCann A."/>
            <person name="Guo C."/>
            <person name="Argimon S."/>
            <person name="Zhang W."/>
            <person name="Yang X."/>
            <person name="Jeffery I.B."/>
            <person name="Cooney J.C."/>
            <person name="Kagawa T.F."/>
            <person name="Liu W."/>
            <person name="Song Y."/>
            <person name="Salvetti E."/>
            <person name="Wrobel A."/>
            <person name="Rasinkangas P."/>
            <person name="Parkhill J."/>
            <person name="Rea M.C."/>
            <person name="O'Sullivan O."/>
            <person name="Ritari J."/>
            <person name="Douillard F.P."/>
            <person name="Paul Ross R."/>
            <person name="Yang R."/>
            <person name="Briner A.E."/>
            <person name="Felis G.E."/>
            <person name="de Vos W.M."/>
            <person name="Barrangou R."/>
            <person name="Klaenhammer T.R."/>
            <person name="Caufield P.W."/>
            <person name="Cui Y."/>
            <person name="Zhang H."/>
            <person name="O'Toole P.W."/>
        </authorList>
    </citation>
    <scope>NUCLEOTIDE SEQUENCE [LARGE SCALE GENOMIC DNA]</scope>
    <source>
        <strain evidence="1 2">DSM 21115</strain>
    </source>
</reference>
<proteinExistence type="predicted"/>
<accession>A0A0R2NBH4</accession>
<comment type="caution">
    <text evidence="1">The sequence shown here is derived from an EMBL/GenBank/DDBJ whole genome shotgun (WGS) entry which is preliminary data.</text>
</comment>
<organism evidence="1 2">
    <name type="scientific">Lactiplantibacillus fabifermentans DSM 21115</name>
    <dbReference type="NCBI Taxonomy" id="1413187"/>
    <lineage>
        <taxon>Bacteria</taxon>
        <taxon>Bacillati</taxon>
        <taxon>Bacillota</taxon>
        <taxon>Bacilli</taxon>
        <taxon>Lactobacillales</taxon>
        <taxon>Lactobacillaceae</taxon>
        <taxon>Lactiplantibacillus</taxon>
    </lineage>
</organism>
<keyword evidence="2" id="KW-1185">Reference proteome</keyword>
<name>A0A0R2NBH4_9LACO</name>